<evidence type="ECO:0000256" key="4">
    <source>
        <dbReference type="ARBA" id="ARBA00023004"/>
    </source>
</evidence>
<reference evidence="6" key="2">
    <citation type="submission" date="2021-04" db="EMBL/GenBank/DDBJ databases">
        <authorList>
            <person name="Gilroy R."/>
        </authorList>
    </citation>
    <scope>NUCLEOTIDE SEQUENCE</scope>
    <source>
        <strain evidence="6">B5_2728</strain>
    </source>
</reference>
<dbReference type="InterPro" id="IPR006058">
    <property type="entry name" value="2Fe2S_fd_BS"/>
</dbReference>
<dbReference type="PROSITE" id="PS51085">
    <property type="entry name" value="2FE2S_FER_2"/>
    <property type="match status" value="1"/>
</dbReference>
<dbReference type="Pfam" id="PF01799">
    <property type="entry name" value="Fer2_2"/>
    <property type="match status" value="1"/>
</dbReference>
<dbReference type="Gene3D" id="1.10.150.120">
    <property type="entry name" value="[2Fe-2S]-binding domain"/>
    <property type="match status" value="1"/>
</dbReference>
<evidence type="ECO:0000313" key="7">
    <source>
        <dbReference type="Proteomes" id="UP000713596"/>
    </source>
</evidence>
<dbReference type="InterPro" id="IPR036010">
    <property type="entry name" value="2Fe-2S_ferredoxin-like_sf"/>
</dbReference>
<evidence type="ECO:0000256" key="1">
    <source>
        <dbReference type="ARBA" id="ARBA00006849"/>
    </source>
</evidence>
<dbReference type="GO" id="GO:0051537">
    <property type="term" value="F:2 iron, 2 sulfur cluster binding"/>
    <property type="evidence" value="ECO:0007669"/>
    <property type="project" value="InterPro"/>
</dbReference>
<dbReference type="Pfam" id="PF00111">
    <property type="entry name" value="Fer2"/>
    <property type="match status" value="1"/>
</dbReference>
<dbReference type="InterPro" id="IPR002888">
    <property type="entry name" value="2Fe-2S-bd"/>
</dbReference>
<dbReference type="SUPFAM" id="SSF56003">
    <property type="entry name" value="Molybdenum cofactor-binding domain"/>
    <property type="match status" value="1"/>
</dbReference>
<dbReference type="Proteomes" id="UP000713596">
    <property type="component" value="Unassembled WGS sequence"/>
</dbReference>
<comment type="caution">
    <text evidence="6">The sequence shown here is derived from an EMBL/GenBank/DDBJ whole genome shotgun (WGS) entry which is preliminary data.</text>
</comment>
<dbReference type="InterPro" id="IPR012675">
    <property type="entry name" value="Beta-grasp_dom_sf"/>
</dbReference>
<evidence type="ECO:0000259" key="5">
    <source>
        <dbReference type="PROSITE" id="PS51085"/>
    </source>
</evidence>
<protein>
    <submittedName>
        <fullName evidence="6">Selenium-dependent xanthine dehydrogenase</fullName>
        <ecNumber evidence="6">1.17.1.4</ecNumber>
    </submittedName>
</protein>
<dbReference type="EC" id="1.17.1.4" evidence="6"/>
<dbReference type="Pfam" id="PF02738">
    <property type="entry name" value="MoCoBD_1"/>
    <property type="match status" value="1"/>
</dbReference>
<keyword evidence="4" id="KW-0408">Iron</keyword>
<dbReference type="PANTHER" id="PTHR11908">
    <property type="entry name" value="XANTHINE DEHYDROGENASE"/>
    <property type="match status" value="1"/>
</dbReference>
<dbReference type="InterPro" id="IPR017697">
    <property type="entry name" value="Xdh"/>
</dbReference>
<dbReference type="GO" id="GO:0004854">
    <property type="term" value="F:xanthine dehydrogenase activity"/>
    <property type="evidence" value="ECO:0007669"/>
    <property type="project" value="UniProtKB-EC"/>
</dbReference>
<dbReference type="InterPro" id="IPR000674">
    <property type="entry name" value="Ald_Oxase/Xan_DH_a/b"/>
</dbReference>
<dbReference type="AlphaFoldDB" id="A0A948T036"/>
<dbReference type="SUPFAM" id="SSF54665">
    <property type="entry name" value="CO dehydrogenase molybdoprotein N-domain-like"/>
    <property type="match status" value="1"/>
</dbReference>
<dbReference type="NCBIfam" id="TIGR03311">
    <property type="entry name" value="Se_dep_XDH"/>
    <property type="match status" value="1"/>
</dbReference>
<sequence length="857" mass="92569">MYTLYVNGAEYRTEKNVKLMDFLREELRLTSVKNGCGEGACGTCTIIVDGKKVKSCVFTTEKMDGKHITTVEGLTDREREVYVYAFGKTGAVQCGFCIPGMVISAKALLDETLEPTRDEVKKAIRGNICRCTGYVKIEDAILLAAKMFRENLPVPADDDSEARIGAHLPRVDTAEKVLGTGLFVDDITVPGMIYAKALRSKYPRARVEKIDLTRALAHPDVVRILRAEDVPFNKTGHIVQDWDVLIAEGDCTRYIGDAIVLVATNHKETLDEVLDLVDVTYTELEPLTDPVKAMQPDAPKLHEKGNILTKEVLKRGNVDEIIANAAHVVTGHYSTPMTDHAFMEPECAIAIPEEDGGLLLYTGSQSVYDEQKEISRMLKLPPEKVRCQSKLVGGGFGGKEDMSVQHHAALMAWATGKPVKVKFSRQESLNIHTKRHAMEMDITTACDENGKLLAMKATLISDCGAYASLGGPVLQRACTHCGGPYNFQNIDITGMCVYTNNVPGGAFRGFGVTQSCFGAELNLDLLAEKVGISPWEIRYRNAIRPGDVLPNGQIAGPDTGYVECLEAVKEAFESSPYAGIAGCMKNSGVGVGIPDTGRCTLAIVDGKVHTRTSAACMGQGIATVCTQIVNEVTHIPAHLIFHERPDTAITPNSGTSTASRQTVFCGEATRRAAQLLAEALESGRTLADLEGESFYGEYTGITDPMGSDKPNPVSHVAYGYAAQVVIMDENKKVTRVVAAHDVGKVVNPEACGGQIEGGIVMSLGYGLTEDFKMEDGYVKSKYGTLGLLRATDVPPIDIIYVEKGTNDQNTFGAKGVGEICSIPAAPAAAHAAYRVDGVFRTKLPICDTFYKKAKGGK</sequence>
<evidence type="ECO:0000313" key="6">
    <source>
        <dbReference type="EMBL" id="MBU3805393.1"/>
    </source>
</evidence>
<keyword evidence="3 6" id="KW-0560">Oxidoreductase</keyword>
<dbReference type="InterPro" id="IPR036856">
    <property type="entry name" value="Ald_Oxase/Xan_DH_a/b_sf"/>
</dbReference>
<evidence type="ECO:0000256" key="2">
    <source>
        <dbReference type="ARBA" id="ARBA00022723"/>
    </source>
</evidence>
<feature type="domain" description="2Fe-2S ferredoxin-type" evidence="5">
    <location>
        <begin position="1"/>
        <end position="74"/>
    </location>
</feature>
<dbReference type="InterPro" id="IPR016208">
    <property type="entry name" value="Ald_Oxase/xanthine_DH-like"/>
</dbReference>
<dbReference type="SUPFAM" id="SSF54292">
    <property type="entry name" value="2Fe-2S ferredoxin-like"/>
    <property type="match status" value="1"/>
</dbReference>
<dbReference type="InterPro" id="IPR037165">
    <property type="entry name" value="AldOxase/xan_DH_Mopterin-bd_sf"/>
</dbReference>
<proteinExistence type="inferred from homology"/>
<dbReference type="InterPro" id="IPR001041">
    <property type="entry name" value="2Fe-2S_ferredoxin-type"/>
</dbReference>
<dbReference type="SUPFAM" id="SSF47741">
    <property type="entry name" value="CO dehydrogenase ISP C-domain like"/>
    <property type="match status" value="1"/>
</dbReference>
<keyword evidence="2" id="KW-0479">Metal-binding</keyword>
<dbReference type="Pfam" id="PF01315">
    <property type="entry name" value="Ald_Xan_dh_C"/>
    <property type="match status" value="1"/>
</dbReference>
<dbReference type="PROSITE" id="PS00197">
    <property type="entry name" value="2FE2S_FER_1"/>
    <property type="match status" value="1"/>
</dbReference>
<dbReference type="CDD" id="cd00207">
    <property type="entry name" value="fer2"/>
    <property type="match status" value="1"/>
</dbReference>
<evidence type="ECO:0000256" key="3">
    <source>
        <dbReference type="ARBA" id="ARBA00023002"/>
    </source>
</evidence>
<organism evidence="6 7">
    <name type="scientific">Candidatus Allofournierella pullistercoris</name>
    <dbReference type="NCBI Taxonomy" id="2838597"/>
    <lineage>
        <taxon>Bacteria</taxon>
        <taxon>Bacillati</taxon>
        <taxon>Bacillota</taxon>
        <taxon>Clostridia</taxon>
        <taxon>Eubacteriales</taxon>
        <taxon>Oscillospiraceae</taxon>
        <taxon>Allofournierella</taxon>
    </lineage>
</organism>
<accession>A0A948T036</accession>
<dbReference type="GO" id="GO:0005506">
    <property type="term" value="F:iron ion binding"/>
    <property type="evidence" value="ECO:0007669"/>
    <property type="project" value="InterPro"/>
</dbReference>
<dbReference type="Gene3D" id="3.30.365.10">
    <property type="entry name" value="Aldehyde oxidase/xanthine dehydrogenase, molybdopterin binding domain"/>
    <property type="match status" value="5"/>
</dbReference>
<dbReference type="PANTHER" id="PTHR11908:SF157">
    <property type="entry name" value="XANTHINE DEHYDROGENASE SUBUNIT D-RELATED"/>
    <property type="match status" value="1"/>
</dbReference>
<dbReference type="InterPro" id="IPR046867">
    <property type="entry name" value="AldOxase/xan_DH_MoCoBD2"/>
</dbReference>
<dbReference type="Gene3D" id="3.90.1170.50">
    <property type="entry name" value="Aldehyde oxidase/xanthine dehydrogenase, a/b hammerhead"/>
    <property type="match status" value="1"/>
</dbReference>
<dbReference type="InterPro" id="IPR008274">
    <property type="entry name" value="AldOxase/xan_DH_MoCoBD1"/>
</dbReference>
<reference evidence="6" key="1">
    <citation type="journal article" date="2021" name="PeerJ">
        <title>Extensive microbial diversity within the chicken gut microbiome revealed by metagenomics and culture.</title>
        <authorList>
            <person name="Gilroy R."/>
            <person name="Ravi A."/>
            <person name="Getino M."/>
            <person name="Pursley I."/>
            <person name="Horton D.L."/>
            <person name="Alikhan N.F."/>
            <person name="Baker D."/>
            <person name="Gharbi K."/>
            <person name="Hall N."/>
            <person name="Watson M."/>
            <person name="Adriaenssens E.M."/>
            <person name="Foster-Nyarko E."/>
            <person name="Jarju S."/>
            <person name="Secka A."/>
            <person name="Antonio M."/>
            <person name="Oren A."/>
            <person name="Chaudhuri R.R."/>
            <person name="La Ragione R."/>
            <person name="Hildebrand F."/>
            <person name="Pallen M.J."/>
        </authorList>
    </citation>
    <scope>NUCLEOTIDE SEQUENCE</scope>
    <source>
        <strain evidence="6">B5_2728</strain>
    </source>
</reference>
<dbReference type="InterPro" id="IPR036884">
    <property type="entry name" value="2Fe-2S-bd_dom_sf"/>
</dbReference>
<gene>
    <name evidence="6" type="primary">xdh</name>
    <name evidence="6" type="ORF">H9882_00605</name>
</gene>
<name>A0A948T036_9FIRM</name>
<dbReference type="SMART" id="SM01008">
    <property type="entry name" value="Ald_Xan_dh_C"/>
    <property type="match status" value="1"/>
</dbReference>
<comment type="similarity">
    <text evidence="1">Belongs to the xanthine dehydrogenase family.</text>
</comment>
<dbReference type="Gene3D" id="3.10.20.30">
    <property type="match status" value="1"/>
</dbReference>
<dbReference type="EMBL" id="JAHLFP010000004">
    <property type="protein sequence ID" value="MBU3805393.1"/>
    <property type="molecule type" value="Genomic_DNA"/>
</dbReference>
<dbReference type="Pfam" id="PF20256">
    <property type="entry name" value="MoCoBD_2"/>
    <property type="match status" value="1"/>
</dbReference>